<evidence type="ECO:0000313" key="1">
    <source>
        <dbReference type="EMBL" id="KAK7254022.1"/>
    </source>
</evidence>
<dbReference type="KEGG" id="aaf:AURANDRAFT_62508"/>
<accession>A0ABR1GDW2</accession>
<reference evidence="1 2" key="1">
    <citation type="submission" date="2024-03" db="EMBL/GenBank/DDBJ databases">
        <title>Aureococcus anophagefferens CCMP1851 and Kratosvirus quantuckense: Draft genome of a second virus-susceptible host strain in the model system.</title>
        <authorList>
            <person name="Chase E."/>
            <person name="Truchon A.R."/>
            <person name="Schepens W."/>
            <person name="Wilhelm S.W."/>
        </authorList>
    </citation>
    <scope>NUCLEOTIDE SEQUENCE [LARGE SCALE GENOMIC DNA]</scope>
    <source>
        <strain evidence="1 2">CCMP1851</strain>
    </source>
</reference>
<comment type="caution">
    <text evidence="1">The sequence shown here is derived from an EMBL/GenBank/DDBJ whole genome shotgun (WGS) entry which is preliminary data.</text>
</comment>
<dbReference type="EMBL" id="JBBJCI010000033">
    <property type="protein sequence ID" value="KAK7254022.1"/>
    <property type="molecule type" value="Genomic_DNA"/>
</dbReference>
<organism evidence="1 2">
    <name type="scientific">Aureococcus anophagefferens</name>
    <name type="common">Harmful bloom alga</name>
    <dbReference type="NCBI Taxonomy" id="44056"/>
    <lineage>
        <taxon>Eukaryota</taxon>
        <taxon>Sar</taxon>
        <taxon>Stramenopiles</taxon>
        <taxon>Ochrophyta</taxon>
        <taxon>Pelagophyceae</taxon>
        <taxon>Pelagomonadales</taxon>
        <taxon>Pelagomonadaceae</taxon>
        <taxon>Aureococcus</taxon>
    </lineage>
</organism>
<proteinExistence type="predicted"/>
<keyword evidence="2" id="KW-1185">Reference proteome</keyword>
<gene>
    <name evidence="1" type="ORF">SO694_00003762</name>
</gene>
<dbReference type="Proteomes" id="UP001363151">
    <property type="component" value="Unassembled WGS sequence"/>
</dbReference>
<evidence type="ECO:0000313" key="2">
    <source>
        <dbReference type="Proteomes" id="UP001363151"/>
    </source>
</evidence>
<name>A0ABR1GDW2_AURAN</name>
<sequence>MSTQLEAWCGHLCRIKANTGAIVRATHELDSPVVGELKCGVNVRVWESGFSKGKDGKTWTGRCKVMHPHEGWISAKTLHLLPQGINGRPVPRANDLDANFEMIPVKVEKQEGPPKTFVPASIKVVILRLPEDEKNGPTKFNAGLAHGQSTLTTEREARTNNELYGWVKDKHGATMPQPEARLSFHGFASRALPPGSLEKQLAS</sequence>
<protein>
    <submittedName>
        <fullName evidence="1">Uncharacterized protein</fullName>
    </submittedName>
</protein>